<feature type="domain" description="Response regulatory" evidence="6">
    <location>
        <begin position="3"/>
        <end position="117"/>
    </location>
</feature>
<proteinExistence type="predicted"/>
<dbReference type="CDD" id="cd17574">
    <property type="entry name" value="REC_OmpR"/>
    <property type="match status" value="1"/>
</dbReference>
<dbReference type="SMART" id="SM00862">
    <property type="entry name" value="Trans_reg_C"/>
    <property type="match status" value="1"/>
</dbReference>
<dbReference type="PROSITE" id="PS50110">
    <property type="entry name" value="RESPONSE_REGULATORY"/>
    <property type="match status" value="1"/>
</dbReference>
<dbReference type="InterPro" id="IPR011006">
    <property type="entry name" value="CheY-like_superfamily"/>
</dbReference>
<dbReference type="CDD" id="cd00383">
    <property type="entry name" value="trans_reg_C"/>
    <property type="match status" value="1"/>
</dbReference>
<dbReference type="InterPro" id="IPR001867">
    <property type="entry name" value="OmpR/PhoB-type_DNA-bd"/>
</dbReference>
<evidence type="ECO:0000259" key="7">
    <source>
        <dbReference type="PROSITE" id="PS51755"/>
    </source>
</evidence>
<dbReference type="EMBL" id="BRVP01000031">
    <property type="protein sequence ID" value="GLB54037.1"/>
    <property type="molecule type" value="Genomic_DNA"/>
</dbReference>
<protein>
    <submittedName>
        <fullName evidence="8">DNA-binding response regulator</fullName>
    </submittedName>
</protein>
<evidence type="ECO:0000313" key="9">
    <source>
        <dbReference type="Proteomes" id="UP001143545"/>
    </source>
</evidence>
<dbReference type="GO" id="GO:0032993">
    <property type="term" value="C:protein-DNA complex"/>
    <property type="evidence" value="ECO:0007669"/>
    <property type="project" value="TreeGrafter"/>
</dbReference>
<evidence type="ECO:0000256" key="3">
    <source>
        <dbReference type="ARBA" id="ARBA00023125"/>
    </source>
</evidence>
<evidence type="ECO:0000256" key="1">
    <source>
        <dbReference type="ARBA" id="ARBA00022553"/>
    </source>
</evidence>
<dbReference type="SUPFAM" id="SSF52172">
    <property type="entry name" value="CheY-like"/>
    <property type="match status" value="1"/>
</dbReference>
<evidence type="ECO:0000256" key="4">
    <source>
        <dbReference type="PROSITE-ProRule" id="PRU00169"/>
    </source>
</evidence>
<dbReference type="InterPro" id="IPR039420">
    <property type="entry name" value="WalR-like"/>
</dbReference>
<keyword evidence="3 5" id="KW-0238">DNA-binding</keyword>
<dbReference type="InterPro" id="IPR036388">
    <property type="entry name" value="WH-like_DNA-bd_sf"/>
</dbReference>
<sequence length="225" mass="26192">MIRVLIVEDDIDLGNLLKQYLELNKFYVVRAMDGVEAWNVLKKEHFDIAVLDVMMPNEDGFSLAEKLVKMYPEMPFLFVTARKMKADIIKGLKLGADDYITKPFDADELILRIHTILKRVRVPKESQKVYRLGVYTFSVENMTLIAPGFEKILTEKEAQLLDFLYTNRDGLIRKQDVLNYLWNEADFFTARSLDVFISRLRKYLSGDNSIKIESIRGVGYRFICT</sequence>
<name>A0A9W6EWK6_9FLAO</name>
<evidence type="ECO:0000256" key="5">
    <source>
        <dbReference type="PROSITE-ProRule" id="PRU01091"/>
    </source>
</evidence>
<dbReference type="PANTHER" id="PTHR48111:SF40">
    <property type="entry name" value="PHOSPHATE REGULON TRANSCRIPTIONAL REGULATORY PROTEIN PHOB"/>
    <property type="match status" value="1"/>
</dbReference>
<organism evidence="8 9">
    <name type="scientific">Neptunitalea chrysea</name>
    <dbReference type="NCBI Taxonomy" id="1647581"/>
    <lineage>
        <taxon>Bacteria</taxon>
        <taxon>Pseudomonadati</taxon>
        <taxon>Bacteroidota</taxon>
        <taxon>Flavobacteriia</taxon>
        <taxon>Flavobacteriales</taxon>
        <taxon>Flavobacteriaceae</taxon>
        <taxon>Neptunitalea</taxon>
    </lineage>
</organism>
<dbReference type="RefSeq" id="WP_281756408.1">
    <property type="nucleotide sequence ID" value="NZ_BRVP01000031.1"/>
</dbReference>
<feature type="domain" description="OmpR/PhoB-type" evidence="7">
    <location>
        <begin position="127"/>
        <end position="224"/>
    </location>
</feature>
<keyword evidence="1 4" id="KW-0597">Phosphoprotein</keyword>
<dbReference type="Proteomes" id="UP001143545">
    <property type="component" value="Unassembled WGS sequence"/>
</dbReference>
<dbReference type="PANTHER" id="PTHR48111">
    <property type="entry name" value="REGULATOR OF RPOS"/>
    <property type="match status" value="1"/>
</dbReference>
<comment type="caution">
    <text evidence="8">The sequence shown here is derived from an EMBL/GenBank/DDBJ whole genome shotgun (WGS) entry which is preliminary data.</text>
</comment>
<evidence type="ECO:0000313" key="8">
    <source>
        <dbReference type="EMBL" id="GLB54037.1"/>
    </source>
</evidence>
<dbReference type="GO" id="GO:0005829">
    <property type="term" value="C:cytosol"/>
    <property type="evidence" value="ECO:0007669"/>
    <property type="project" value="TreeGrafter"/>
</dbReference>
<dbReference type="Gene3D" id="1.10.10.10">
    <property type="entry name" value="Winged helix-like DNA-binding domain superfamily/Winged helix DNA-binding domain"/>
    <property type="match status" value="1"/>
</dbReference>
<dbReference type="AlphaFoldDB" id="A0A9W6EWK6"/>
<dbReference type="GO" id="GO:0006355">
    <property type="term" value="P:regulation of DNA-templated transcription"/>
    <property type="evidence" value="ECO:0007669"/>
    <property type="project" value="InterPro"/>
</dbReference>
<keyword evidence="9" id="KW-1185">Reference proteome</keyword>
<dbReference type="GO" id="GO:0000156">
    <property type="term" value="F:phosphorelay response regulator activity"/>
    <property type="evidence" value="ECO:0007669"/>
    <property type="project" value="TreeGrafter"/>
</dbReference>
<dbReference type="InterPro" id="IPR001789">
    <property type="entry name" value="Sig_transdc_resp-reg_receiver"/>
</dbReference>
<dbReference type="SMART" id="SM00448">
    <property type="entry name" value="REC"/>
    <property type="match status" value="1"/>
</dbReference>
<dbReference type="PROSITE" id="PS51755">
    <property type="entry name" value="OMPR_PHOB"/>
    <property type="match status" value="1"/>
</dbReference>
<evidence type="ECO:0000256" key="2">
    <source>
        <dbReference type="ARBA" id="ARBA00023012"/>
    </source>
</evidence>
<dbReference type="Pfam" id="PF00486">
    <property type="entry name" value="Trans_reg_C"/>
    <property type="match status" value="1"/>
</dbReference>
<keyword evidence="2" id="KW-0902">Two-component regulatory system</keyword>
<evidence type="ECO:0000259" key="6">
    <source>
        <dbReference type="PROSITE" id="PS50110"/>
    </source>
</evidence>
<feature type="DNA-binding region" description="OmpR/PhoB-type" evidence="5">
    <location>
        <begin position="127"/>
        <end position="224"/>
    </location>
</feature>
<gene>
    <name evidence="8" type="ORF">NBRC110019_30780</name>
</gene>
<reference evidence="8" key="1">
    <citation type="submission" date="2022-07" db="EMBL/GenBank/DDBJ databases">
        <title>Taxonomy of Novel Oxalotrophic and Methylotrophic Bacteria.</title>
        <authorList>
            <person name="Sahin N."/>
            <person name="Tani A."/>
        </authorList>
    </citation>
    <scope>NUCLEOTIDE SEQUENCE</scope>
    <source>
        <strain evidence="8">AM327</strain>
    </source>
</reference>
<accession>A0A9W6EWK6</accession>
<dbReference type="Pfam" id="PF00072">
    <property type="entry name" value="Response_reg"/>
    <property type="match status" value="1"/>
</dbReference>
<feature type="modified residue" description="4-aspartylphosphate" evidence="4">
    <location>
        <position position="52"/>
    </location>
</feature>
<dbReference type="Gene3D" id="3.40.50.2300">
    <property type="match status" value="1"/>
</dbReference>
<dbReference type="GO" id="GO:0000976">
    <property type="term" value="F:transcription cis-regulatory region binding"/>
    <property type="evidence" value="ECO:0007669"/>
    <property type="project" value="TreeGrafter"/>
</dbReference>